<reference evidence="2" key="2">
    <citation type="journal article" date="2016" name="G3 (Bethesda)">
        <title>Genome Evolution in Three Species of Cactophilic Drosophila.</title>
        <authorList>
            <person name="Sanchez-Flores A."/>
            <person name="Penazola F."/>
            <person name="Carpinteyro-Ponce J."/>
            <person name="Nazario-Yepiz N."/>
            <person name="Abreu-Goodger C."/>
            <person name="Machado C.A."/>
            <person name="Markow T.A."/>
        </authorList>
    </citation>
    <scope>NUCLEOTIDE SEQUENCE [LARGE SCALE GENOMIC DNA]</scope>
</reference>
<feature type="transmembrane region" description="Helical" evidence="1">
    <location>
        <begin position="6"/>
        <end position="22"/>
    </location>
</feature>
<evidence type="ECO:0000256" key="1">
    <source>
        <dbReference type="SAM" id="Phobius"/>
    </source>
</evidence>
<evidence type="ECO:0000313" key="3">
    <source>
        <dbReference type="RefSeq" id="XP_017872192.1"/>
    </source>
</evidence>
<accession>A0ABM1PYA6</accession>
<name>A0ABM1PYA6_DROAR</name>
<reference evidence="3" key="3">
    <citation type="submission" date="2025-08" db="UniProtKB">
        <authorList>
            <consortium name="RefSeq"/>
        </authorList>
    </citation>
    <scope>IDENTIFICATION</scope>
    <source>
        <tissue evidence="3">Whole organism</tissue>
    </source>
</reference>
<proteinExistence type="predicted"/>
<keyword evidence="1" id="KW-0472">Membrane</keyword>
<reference evidence="2" key="1">
    <citation type="journal article" date="1997" name="Nucleic Acids Res.">
        <title>tRNAscan-SE: a program for improved detection of transfer RNA genes in genomic sequence.</title>
        <authorList>
            <person name="Lowe T.M."/>
            <person name="Eddy S.R."/>
        </authorList>
    </citation>
    <scope>NUCLEOTIDE SEQUENCE [LARGE SCALE GENOMIC DNA]</scope>
</reference>
<keyword evidence="2" id="KW-1185">Reference proteome</keyword>
<keyword evidence="1" id="KW-0812">Transmembrane</keyword>
<dbReference type="GeneID" id="108619887"/>
<feature type="transmembrane region" description="Helical" evidence="1">
    <location>
        <begin position="113"/>
        <end position="136"/>
    </location>
</feature>
<keyword evidence="1" id="KW-1133">Transmembrane helix</keyword>
<feature type="transmembrane region" description="Helical" evidence="1">
    <location>
        <begin position="34"/>
        <end position="52"/>
    </location>
</feature>
<protein>
    <submittedName>
        <fullName evidence="3">Uncharacterized protein LOC108619887</fullName>
    </submittedName>
</protein>
<feature type="transmembrane region" description="Helical" evidence="1">
    <location>
        <begin position="72"/>
        <end position="92"/>
    </location>
</feature>
<gene>
    <name evidence="3" type="primary">LOC108619887</name>
</gene>
<sequence>MLFKKVIMRSTVLSWVIFVLCFMEHKLQMNGTSLPIAILGVLASVTVLHLLVQHYGLLPEIRWRDMWQLMSFKVMLWILVQLLGTVALSVLWTHLLDDADIGSCLDIFKSRLMLGWTLAGYVIYVRSCQLAAAIVAPENEMDFLAACFQFLKI</sequence>
<organism evidence="2 3">
    <name type="scientific">Drosophila arizonae</name>
    <name type="common">Fruit fly</name>
    <dbReference type="NCBI Taxonomy" id="7263"/>
    <lineage>
        <taxon>Eukaryota</taxon>
        <taxon>Metazoa</taxon>
        <taxon>Ecdysozoa</taxon>
        <taxon>Arthropoda</taxon>
        <taxon>Hexapoda</taxon>
        <taxon>Insecta</taxon>
        <taxon>Pterygota</taxon>
        <taxon>Neoptera</taxon>
        <taxon>Endopterygota</taxon>
        <taxon>Diptera</taxon>
        <taxon>Brachycera</taxon>
        <taxon>Muscomorpha</taxon>
        <taxon>Ephydroidea</taxon>
        <taxon>Drosophilidae</taxon>
        <taxon>Drosophila</taxon>
    </lineage>
</organism>
<evidence type="ECO:0000313" key="2">
    <source>
        <dbReference type="Proteomes" id="UP000694904"/>
    </source>
</evidence>
<dbReference type="RefSeq" id="XP_017872192.1">
    <property type="nucleotide sequence ID" value="XM_018016703.1"/>
</dbReference>
<dbReference type="Proteomes" id="UP000694904">
    <property type="component" value="Chromosome X"/>
</dbReference>